<dbReference type="Pfam" id="PF01055">
    <property type="entry name" value="Glyco_hydro_31_2nd"/>
    <property type="match status" value="1"/>
</dbReference>
<dbReference type="InterPro" id="IPR017853">
    <property type="entry name" value="GH"/>
</dbReference>
<dbReference type="Gene3D" id="2.60.40.1180">
    <property type="entry name" value="Golgi alpha-mannosidase II"/>
    <property type="match status" value="2"/>
</dbReference>
<dbReference type="OrthoDB" id="1334205at2759"/>
<dbReference type="InterPro" id="IPR011013">
    <property type="entry name" value="Gal_mutarotase_sf_dom"/>
</dbReference>
<comment type="subcellular location">
    <subcellularLocation>
        <location evidence="1">Membrane</location>
    </subcellularLocation>
</comment>
<dbReference type="CDD" id="cd00111">
    <property type="entry name" value="Trefoil"/>
    <property type="match status" value="1"/>
</dbReference>
<dbReference type="CDD" id="cd06602">
    <property type="entry name" value="GH31_MGAM_SI_GAA"/>
    <property type="match status" value="1"/>
</dbReference>
<dbReference type="GO" id="GO:0005980">
    <property type="term" value="P:glycogen catabolic process"/>
    <property type="evidence" value="ECO:0007669"/>
    <property type="project" value="EnsemblMetazoa"/>
</dbReference>
<feature type="chain" id="PRO_5003403849" description="P-type domain-containing protein" evidence="10">
    <location>
        <begin position="19"/>
        <end position="972"/>
    </location>
</feature>
<dbReference type="InterPro" id="IPR000519">
    <property type="entry name" value="P_trefoil_dom"/>
</dbReference>
<dbReference type="AlphaFoldDB" id="G0MPZ4"/>
<dbReference type="Gene3D" id="3.20.20.80">
    <property type="entry name" value="Glycosidases"/>
    <property type="match status" value="1"/>
</dbReference>
<keyword evidence="10" id="KW-0732">Signal</keyword>
<feature type="domain" description="P-type" evidence="11">
    <location>
        <begin position="11"/>
        <end position="58"/>
    </location>
</feature>
<dbReference type="CDD" id="cd14752">
    <property type="entry name" value="GH31_N"/>
    <property type="match status" value="1"/>
</dbReference>
<dbReference type="eggNOG" id="KOG1065">
    <property type="taxonomic scope" value="Eukaryota"/>
</dbReference>
<evidence type="ECO:0000256" key="9">
    <source>
        <dbReference type="RuleBase" id="RU361185"/>
    </source>
</evidence>
<dbReference type="SUPFAM" id="SSF51445">
    <property type="entry name" value="(Trans)glycosidases"/>
    <property type="match status" value="1"/>
</dbReference>
<feature type="signal peptide" evidence="10">
    <location>
        <begin position="1"/>
        <end position="18"/>
    </location>
</feature>
<dbReference type="InterPro" id="IPR000322">
    <property type="entry name" value="Glyco_hydro_31_TIM"/>
</dbReference>
<keyword evidence="3 9" id="KW-0378">Hydrolase</keyword>
<evidence type="ECO:0000259" key="11">
    <source>
        <dbReference type="PROSITE" id="PS51448"/>
    </source>
</evidence>
<evidence type="ECO:0000313" key="13">
    <source>
        <dbReference type="Proteomes" id="UP000008068"/>
    </source>
</evidence>
<dbReference type="FunCoup" id="G0MPZ4">
    <property type="interactions" value="1652"/>
</dbReference>
<evidence type="ECO:0000256" key="4">
    <source>
        <dbReference type="ARBA" id="ARBA00023136"/>
    </source>
</evidence>
<comment type="similarity">
    <text evidence="2 9">Belongs to the glycosyl hydrolase 31 family.</text>
</comment>
<dbReference type="Pfam" id="PF21365">
    <property type="entry name" value="Glyco_hydro_31_3rd"/>
    <property type="match status" value="1"/>
</dbReference>
<dbReference type="InterPro" id="IPR048395">
    <property type="entry name" value="Glyco_hydro_31_C"/>
</dbReference>
<keyword evidence="6" id="KW-0325">Glycoprotein</keyword>
<dbReference type="GO" id="GO:0016020">
    <property type="term" value="C:membrane"/>
    <property type="evidence" value="ECO:0007669"/>
    <property type="project" value="UniProtKB-SubCell"/>
</dbReference>
<comment type="caution">
    <text evidence="8">Lacks conserved residue(s) required for the propagation of feature annotation.</text>
</comment>
<dbReference type="EMBL" id="GL379806">
    <property type="protein sequence ID" value="EGT40831.1"/>
    <property type="molecule type" value="Genomic_DNA"/>
</dbReference>
<gene>
    <name evidence="12" type="ORF">CAEBREN_31927</name>
</gene>
<dbReference type="SUPFAM" id="SSF57492">
    <property type="entry name" value="Trefoil"/>
    <property type="match status" value="1"/>
</dbReference>
<evidence type="ECO:0000256" key="2">
    <source>
        <dbReference type="ARBA" id="ARBA00007806"/>
    </source>
</evidence>
<protein>
    <recommendedName>
        <fullName evidence="11">P-type domain-containing protein</fullName>
    </recommendedName>
</protein>
<evidence type="ECO:0000313" key="12">
    <source>
        <dbReference type="EMBL" id="EGT40831.1"/>
    </source>
</evidence>
<evidence type="ECO:0000256" key="3">
    <source>
        <dbReference type="ARBA" id="ARBA00022801"/>
    </source>
</evidence>
<evidence type="ECO:0000256" key="8">
    <source>
        <dbReference type="PROSITE-ProRule" id="PRU00779"/>
    </source>
</evidence>
<dbReference type="Gene3D" id="4.10.110.10">
    <property type="entry name" value="Spasmolytic Protein, domain 1"/>
    <property type="match status" value="1"/>
</dbReference>
<dbReference type="Pfam" id="PF00088">
    <property type="entry name" value="Trefoil"/>
    <property type="match status" value="1"/>
</dbReference>
<dbReference type="FunFam" id="2.60.40.1180:FF:000023">
    <property type="entry name" value="neutral alpha-glucosidase AB isoform X2"/>
    <property type="match status" value="1"/>
</dbReference>
<accession>G0MPZ4</accession>
<dbReference type="SUPFAM" id="SSF51011">
    <property type="entry name" value="Glycosyl hydrolase domain"/>
    <property type="match status" value="1"/>
</dbReference>
<dbReference type="FunFam" id="3.20.20.80:FF:000072">
    <property type="entry name" value="lysosomal alpha-glucosidase isoform X2"/>
    <property type="match status" value="1"/>
</dbReference>
<evidence type="ECO:0000256" key="1">
    <source>
        <dbReference type="ARBA" id="ARBA00004370"/>
    </source>
</evidence>
<keyword evidence="7 9" id="KW-0326">Glycosidase</keyword>
<evidence type="ECO:0000256" key="10">
    <source>
        <dbReference type="SAM" id="SignalP"/>
    </source>
</evidence>
<dbReference type="Proteomes" id="UP000008068">
    <property type="component" value="Unassembled WGS sequence"/>
</dbReference>
<evidence type="ECO:0000256" key="7">
    <source>
        <dbReference type="ARBA" id="ARBA00023295"/>
    </source>
</evidence>
<dbReference type="SMART" id="SM00018">
    <property type="entry name" value="PD"/>
    <property type="match status" value="1"/>
</dbReference>
<keyword evidence="4" id="KW-0472">Membrane</keyword>
<dbReference type="GO" id="GO:0004558">
    <property type="term" value="F:alpha-1,4-glucosidase activity"/>
    <property type="evidence" value="ECO:0007669"/>
    <property type="project" value="EnsemblMetazoa"/>
</dbReference>
<dbReference type="Gene3D" id="2.60.40.1760">
    <property type="entry name" value="glycosyl hydrolase (family 31)"/>
    <property type="match status" value="1"/>
</dbReference>
<keyword evidence="5" id="KW-1015">Disulfide bond</keyword>
<proteinExistence type="inferred from homology"/>
<dbReference type="SUPFAM" id="SSF74650">
    <property type="entry name" value="Galactose mutarotase-like"/>
    <property type="match status" value="1"/>
</dbReference>
<dbReference type="PANTHER" id="PTHR22762">
    <property type="entry name" value="ALPHA-GLUCOSIDASE"/>
    <property type="match status" value="1"/>
</dbReference>
<dbReference type="STRING" id="135651.G0MPZ4"/>
<dbReference type="InParanoid" id="G0MPZ4"/>
<dbReference type="InterPro" id="IPR013780">
    <property type="entry name" value="Glyco_hydro_b"/>
</dbReference>
<dbReference type="PROSITE" id="PS51448">
    <property type="entry name" value="P_TREFOIL_2"/>
    <property type="match status" value="1"/>
</dbReference>
<dbReference type="FunFam" id="2.60.40.1760:FF:000001">
    <property type="entry name" value="Maltase-glucoamylase, intestinal"/>
    <property type="match status" value="1"/>
</dbReference>
<dbReference type="InterPro" id="IPR044913">
    <property type="entry name" value="P_trefoil_dom_sf"/>
</dbReference>
<sequence>MGKLTSLLLFALISSTQAAPRIDCLPEPNGNQGACEARGCIWKEDDSGIGAPWCYFKDGVGYKLDSQQGSTYNLRKNSGPSNPWGADSTEIKLTTKKIGSVLNVHIGIDGRYEPPVDFPRETQPSDESLVLSTDSSSDVFSFSVVRQSSNRKLFDTSLGGLIFSDQFIQIATYLPSENMYGWGENTHQTLRHDFTKYLTWAMFARDQPPNSGNLDTMNLYGVHPYYMILEPDGKAHGVLILNSNAQEVMTAPGPSLIYRTIGGNLDMYFFPGPTPELVTQQYLKFIGKPFLPAYWALGYQLSRYGYKGLDEMKTRIQAVRDAGIPIDIVLISGVADIDYMQRYKDFTTGDDWSGFGDYVKTMHSWGMKLILIFDPAIEATYDSFKRGMAANAKFVEWETQAQVQTGIQNLYPMAKNTKIMLGVVWPDNHVAFPDFLDSTNNTQNWWISEFVNYQSQVAFDGIWIDMNEPSNFGTNQNHPWYFDSDDHPDDAPLFCPTDGSNLWEMPPYKTRAVWRWGDAGNGAFLSTNTLCLLALQDGGKQRFYNVKNLYGLTEAIHTQKALFKATGKRGAVVSRSTYPSAGRYAGHWLGDNTARWEDLRTSVIGAQEFNMFGIPYVGSDVCGFIGTTTEELCLRWQQMGAFHSFFRNHNTIGAPAQDPAVWPSVAAATKQANLFRYQYLPYLFSLHFVASQSGASVIRPVFFEFPTDAETFNLGYQFMWGPRMMVAPVIYQGHTTQNVYLPTDTWYSLFDYKYGSIISPGYATVQAPTTSRIPVFVRGTDKVSFLVRPHPLLPLPLVRIHSNFSLLHAQWEKVSELCIGMTERLLSMISTLMTTITSISFITRLPLVVFSQLIIPRRSVFEGFLKMKVDFQSSTISLPTLDIIEIFNYPKAPNFRSFTVNGKTVNINVQKSTYSGVTKTLYISTPGLIDLTSADSIVIQWSNAGSSMFEMNVANPGKMKALNTNRYEELYF</sequence>
<evidence type="ECO:0000256" key="5">
    <source>
        <dbReference type="ARBA" id="ARBA00023157"/>
    </source>
</evidence>
<dbReference type="InterPro" id="IPR030458">
    <property type="entry name" value="Glyco_hydro_31_AS"/>
</dbReference>
<name>G0MPZ4_CAEBE</name>
<dbReference type="PANTHER" id="PTHR22762:SF133">
    <property type="entry name" value="P-TYPE DOMAIN-CONTAINING PROTEIN"/>
    <property type="match status" value="1"/>
</dbReference>
<dbReference type="GO" id="GO:0030246">
    <property type="term" value="F:carbohydrate binding"/>
    <property type="evidence" value="ECO:0007669"/>
    <property type="project" value="InterPro"/>
</dbReference>
<dbReference type="HOGENOM" id="CLU_000631_11_2_1"/>
<reference evidence="13" key="1">
    <citation type="submission" date="2011-07" db="EMBL/GenBank/DDBJ databases">
        <authorList>
            <consortium name="Caenorhabditis brenneri Sequencing and Analysis Consortium"/>
            <person name="Wilson R.K."/>
        </authorList>
    </citation>
    <scope>NUCLEOTIDE SEQUENCE [LARGE SCALE GENOMIC DNA]</scope>
    <source>
        <strain evidence="13">PB2801</strain>
    </source>
</reference>
<keyword evidence="13" id="KW-1185">Reference proteome</keyword>
<evidence type="ECO:0000256" key="6">
    <source>
        <dbReference type="ARBA" id="ARBA00023180"/>
    </source>
</evidence>
<dbReference type="PROSITE" id="PS00129">
    <property type="entry name" value="GLYCOSYL_HYDROL_F31_1"/>
    <property type="match status" value="1"/>
</dbReference>
<organism evidence="13">
    <name type="scientific">Caenorhabditis brenneri</name>
    <name type="common">Nematode worm</name>
    <dbReference type="NCBI Taxonomy" id="135651"/>
    <lineage>
        <taxon>Eukaryota</taxon>
        <taxon>Metazoa</taxon>
        <taxon>Ecdysozoa</taxon>
        <taxon>Nematoda</taxon>
        <taxon>Chromadorea</taxon>
        <taxon>Rhabditida</taxon>
        <taxon>Rhabditina</taxon>
        <taxon>Rhabditomorpha</taxon>
        <taxon>Rhabditoidea</taxon>
        <taxon>Rhabditidae</taxon>
        <taxon>Peloderinae</taxon>
        <taxon>Caenorhabditis</taxon>
    </lineage>
</organism>